<evidence type="ECO:0000313" key="6">
    <source>
        <dbReference type="Proteomes" id="UP000011715"/>
    </source>
</evidence>
<feature type="compositionally biased region" description="Low complexity" evidence="2">
    <location>
        <begin position="117"/>
        <end position="133"/>
    </location>
</feature>
<dbReference type="GO" id="GO:0008270">
    <property type="term" value="F:zinc ion binding"/>
    <property type="evidence" value="ECO:0007669"/>
    <property type="project" value="UniProtKB-KW"/>
</dbReference>
<evidence type="ECO:0000313" key="4">
    <source>
        <dbReference type="EMBL" id="KLU84596.1"/>
    </source>
</evidence>
<proteinExistence type="predicted"/>
<dbReference type="PANTHER" id="PTHR44029:SF1">
    <property type="entry name" value="DNAJ HOMOLOG SUBFAMILY C MEMBER 21"/>
    <property type="match status" value="1"/>
</dbReference>
<evidence type="ECO:0000313" key="5">
    <source>
        <dbReference type="EnsemblFungi" id="MAPG_03636T0"/>
    </source>
</evidence>
<feature type="compositionally biased region" description="Basic and acidic residues" evidence="2">
    <location>
        <begin position="60"/>
        <end position="82"/>
    </location>
</feature>
<feature type="domain" description="C2H2-type" evidence="3">
    <location>
        <begin position="172"/>
        <end position="200"/>
    </location>
</feature>
<gene>
    <name evidence="4" type="ORF">MAPG_03636</name>
</gene>
<feature type="compositionally biased region" description="Low complexity" evidence="2">
    <location>
        <begin position="46"/>
        <end position="57"/>
    </location>
</feature>
<reference evidence="5" key="5">
    <citation type="submission" date="2015-06" db="UniProtKB">
        <authorList>
            <consortium name="EnsemblFungi"/>
        </authorList>
    </citation>
    <scope>IDENTIFICATION</scope>
    <source>
        <strain evidence="5">ATCC 64411</strain>
    </source>
</reference>
<organism evidence="5 6">
    <name type="scientific">Magnaporthiopsis poae (strain ATCC 64411 / 73-15)</name>
    <name type="common">Kentucky bluegrass fungus</name>
    <name type="synonym">Magnaporthe poae</name>
    <dbReference type="NCBI Taxonomy" id="644358"/>
    <lineage>
        <taxon>Eukaryota</taxon>
        <taxon>Fungi</taxon>
        <taxon>Dikarya</taxon>
        <taxon>Ascomycota</taxon>
        <taxon>Pezizomycotina</taxon>
        <taxon>Sordariomycetes</taxon>
        <taxon>Sordariomycetidae</taxon>
        <taxon>Magnaporthales</taxon>
        <taxon>Magnaporthaceae</taxon>
        <taxon>Magnaporthiopsis</taxon>
    </lineage>
</organism>
<feature type="compositionally biased region" description="Basic residues" evidence="2">
    <location>
        <begin position="145"/>
        <end position="160"/>
    </location>
</feature>
<reference evidence="5" key="4">
    <citation type="journal article" date="2015" name="G3 (Bethesda)">
        <title>Genome sequences of three phytopathogenic species of the Magnaporthaceae family of fungi.</title>
        <authorList>
            <person name="Okagaki L.H."/>
            <person name="Nunes C.C."/>
            <person name="Sailsbery J."/>
            <person name="Clay B."/>
            <person name="Brown D."/>
            <person name="John T."/>
            <person name="Oh Y."/>
            <person name="Young N."/>
            <person name="Fitzgerald M."/>
            <person name="Haas B.J."/>
            <person name="Zeng Q."/>
            <person name="Young S."/>
            <person name="Adiconis X."/>
            <person name="Fan L."/>
            <person name="Levin J.Z."/>
            <person name="Mitchell T.K."/>
            <person name="Okubara P.A."/>
            <person name="Farman M.L."/>
            <person name="Kohn L.M."/>
            <person name="Birren B."/>
            <person name="Ma L.-J."/>
            <person name="Dean R.A."/>
        </authorList>
    </citation>
    <scope>NUCLEOTIDE SEQUENCE</scope>
    <source>
        <strain evidence="5">ATCC 64411 / 73-15</strain>
    </source>
</reference>
<dbReference type="PROSITE" id="PS50157">
    <property type="entry name" value="ZINC_FINGER_C2H2_2"/>
    <property type="match status" value="1"/>
</dbReference>
<dbReference type="Proteomes" id="UP000011715">
    <property type="component" value="Unassembled WGS sequence"/>
</dbReference>
<reference evidence="4" key="3">
    <citation type="submission" date="2011-03" db="EMBL/GenBank/DDBJ databases">
        <title>Annotation of Magnaporthe poae ATCC 64411.</title>
        <authorList>
            <person name="Ma L.-J."/>
            <person name="Dead R."/>
            <person name="Young S.K."/>
            <person name="Zeng Q."/>
            <person name="Gargeya S."/>
            <person name="Fitzgerald M."/>
            <person name="Haas B."/>
            <person name="Abouelleil A."/>
            <person name="Alvarado L."/>
            <person name="Arachchi H.M."/>
            <person name="Berlin A."/>
            <person name="Brown A."/>
            <person name="Chapman S.B."/>
            <person name="Chen Z."/>
            <person name="Dunbar C."/>
            <person name="Freedman E."/>
            <person name="Gearin G."/>
            <person name="Gellesch M."/>
            <person name="Goldberg J."/>
            <person name="Griggs A."/>
            <person name="Gujja S."/>
            <person name="Heiman D."/>
            <person name="Howarth C."/>
            <person name="Larson L."/>
            <person name="Lui A."/>
            <person name="MacDonald P.J.P."/>
            <person name="Mehta T."/>
            <person name="Montmayeur A."/>
            <person name="Murphy C."/>
            <person name="Neiman D."/>
            <person name="Pearson M."/>
            <person name="Priest M."/>
            <person name="Roberts A."/>
            <person name="Saif S."/>
            <person name="Shea T."/>
            <person name="Shenoy N."/>
            <person name="Sisk P."/>
            <person name="Stolte C."/>
            <person name="Sykes S."/>
            <person name="Yandava C."/>
            <person name="Wortman J."/>
            <person name="Nusbaum C."/>
            <person name="Birren B."/>
        </authorList>
    </citation>
    <scope>NUCLEOTIDE SEQUENCE</scope>
    <source>
        <strain evidence="4">ATCC 64411</strain>
    </source>
</reference>
<dbReference type="OrthoDB" id="5894at2759"/>
<dbReference type="GO" id="GO:0005737">
    <property type="term" value="C:cytoplasm"/>
    <property type="evidence" value="ECO:0007669"/>
    <property type="project" value="TreeGrafter"/>
</dbReference>
<keyword evidence="6" id="KW-1185">Reference proteome</keyword>
<accession>A0A0C4DUJ6</accession>
<protein>
    <recommendedName>
        <fullName evidence="3">C2H2-type domain-containing protein</fullName>
    </recommendedName>
</protein>
<dbReference type="EnsemblFungi" id="MAPG_03636T0">
    <property type="protein sequence ID" value="MAPG_03636T0"/>
    <property type="gene ID" value="MAPG_03636"/>
</dbReference>
<dbReference type="STRING" id="644358.A0A0C4DUJ6"/>
<dbReference type="InterPro" id="IPR051964">
    <property type="entry name" value="Chaperone_stress_response"/>
</dbReference>
<reference evidence="4" key="1">
    <citation type="submission" date="2010-05" db="EMBL/GenBank/DDBJ databases">
        <title>The Genome Sequence of Magnaporthe poae strain ATCC 64411.</title>
        <authorList>
            <consortium name="The Broad Institute Genome Sequencing Platform"/>
            <consortium name="Broad Institute Genome Sequencing Center for Infectious Disease"/>
            <person name="Ma L.-J."/>
            <person name="Dead R."/>
            <person name="Young S."/>
            <person name="Zeng Q."/>
            <person name="Koehrsen M."/>
            <person name="Alvarado L."/>
            <person name="Berlin A."/>
            <person name="Chapman S.B."/>
            <person name="Chen Z."/>
            <person name="Freedman E."/>
            <person name="Gellesch M."/>
            <person name="Goldberg J."/>
            <person name="Griggs A."/>
            <person name="Gujja S."/>
            <person name="Heilman E.R."/>
            <person name="Heiman D."/>
            <person name="Hepburn T."/>
            <person name="Howarth C."/>
            <person name="Jen D."/>
            <person name="Larson L."/>
            <person name="Mehta T."/>
            <person name="Neiman D."/>
            <person name="Pearson M."/>
            <person name="Roberts A."/>
            <person name="Saif S."/>
            <person name="Shea T."/>
            <person name="Shenoy N."/>
            <person name="Sisk P."/>
            <person name="Stolte C."/>
            <person name="Sykes S."/>
            <person name="Walk T."/>
            <person name="White J."/>
            <person name="Yandava C."/>
            <person name="Haas B."/>
            <person name="Nusbaum C."/>
            <person name="Birren B."/>
        </authorList>
    </citation>
    <scope>NUCLEOTIDE SEQUENCE</scope>
    <source>
        <strain evidence="4">ATCC 64411</strain>
    </source>
</reference>
<feature type="compositionally biased region" description="Basic and acidic residues" evidence="2">
    <location>
        <begin position="24"/>
        <end position="44"/>
    </location>
</feature>
<keyword evidence="1" id="KW-0479">Metal-binding</keyword>
<dbReference type="Pfam" id="PF12874">
    <property type="entry name" value="zf-met"/>
    <property type="match status" value="1"/>
</dbReference>
<keyword evidence="1" id="KW-0863">Zinc-finger</keyword>
<keyword evidence="1" id="KW-0862">Zinc</keyword>
<dbReference type="PANTHER" id="PTHR44029">
    <property type="entry name" value="DNAJ HOMOLOG SUBFAMILY C MEMBER 21"/>
    <property type="match status" value="1"/>
</dbReference>
<dbReference type="OMA" id="QFEMHES"/>
<evidence type="ECO:0000256" key="2">
    <source>
        <dbReference type="SAM" id="MobiDB-lite"/>
    </source>
</evidence>
<dbReference type="EMBL" id="ADBL01000869">
    <property type="status" value="NOT_ANNOTATED_CDS"/>
    <property type="molecule type" value="Genomic_DNA"/>
</dbReference>
<dbReference type="eggNOG" id="KOG0717">
    <property type="taxonomic scope" value="Eukaryota"/>
</dbReference>
<reference evidence="6" key="2">
    <citation type="submission" date="2010-05" db="EMBL/GenBank/DDBJ databases">
        <title>The genome sequence of Magnaporthe poae strain ATCC 64411.</title>
        <authorList>
            <person name="Ma L.-J."/>
            <person name="Dead R."/>
            <person name="Young S."/>
            <person name="Zeng Q."/>
            <person name="Koehrsen M."/>
            <person name="Alvarado L."/>
            <person name="Berlin A."/>
            <person name="Chapman S.B."/>
            <person name="Chen Z."/>
            <person name="Freedman E."/>
            <person name="Gellesch M."/>
            <person name="Goldberg J."/>
            <person name="Griggs A."/>
            <person name="Gujja S."/>
            <person name="Heilman E.R."/>
            <person name="Heiman D."/>
            <person name="Hepburn T."/>
            <person name="Howarth C."/>
            <person name="Jen D."/>
            <person name="Larson L."/>
            <person name="Mehta T."/>
            <person name="Neiman D."/>
            <person name="Pearson M."/>
            <person name="Roberts A."/>
            <person name="Saif S."/>
            <person name="Shea T."/>
            <person name="Shenoy N."/>
            <person name="Sisk P."/>
            <person name="Stolte C."/>
            <person name="Sykes S."/>
            <person name="Walk T."/>
            <person name="White J."/>
            <person name="Yandava C."/>
            <person name="Haas B."/>
            <person name="Nusbaum C."/>
            <person name="Birren B."/>
        </authorList>
    </citation>
    <scope>NUCLEOTIDE SEQUENCE [LARGE SCALE GENOMIC DNA]</scope>
    <source>
        <strain evidence="6">ATCC 64411 / 73-15</strain>
    </source>
</reference>
<dbReference type="EMBL" id="GL876968">
    <property type="protein sequence ID" value="KLU84596.1"/>
    <property type="molecule type" value="Genomic_DNA"/>
</dbReference>
<dbReference type="VEuPathDB" id="FungiDB:MAPG_03636"/>
<name>A0A0C4DUJ6_MAGP6</name>
<evidence type="ECO:0000259" key="3">
    <source>
        <dbReference type="PROSITE" id="PS50157"/>
    </source>
</evidence>
<dbReference type="AlphaFoldDB" id="A0A0C4DUJ6"/>
<dbReference type="PROSITE" id="PS00028">
    <property type="entry name" value="ZINC_FINGER_C2H2_1"/>
    <property type="match status" value="1"/>
</dbReference>
<dbReference type="SUPFAM" id="SSF57667">
    <property type="entry name" value="beta-beta-alpha zinc fingers"/>
    <property type="match status" value="1"/>
</dbReference>
<sequence>MQFQAHERSKKHVKAVQQIRRQMKKENKDFDLDVDRAQGDEKQQQSDAELSADSAEAADADARDEKAPASPRAKEVQQPKDNSEEEDSLDSDYAPREKIQSRISGAPGDAASFSDEASSPPTAATPSVAAPAAGVEDAEDEPAKTKKVGKAKQKKAKKAARQAAAAEQASVHACTICKESFASRNALFAHLNEEHPAPKGSKGAKKSKR</sequence>
<dbReference type="SMART" id="SM00355">
    <property type="entry name" value="ZnF_C2H2"/>
    <property type="match status" value="1"/>
</dbReference>
<evidence type="ECO:0000256" key="1">
    <source>
        <dbReference type="PROSITE-ProRule" id="PRU00042"/>
    </source>
</evidence>
<feature type="region of interest" description="Disordered" evidence="2">
    <location>
        <begin position="1"/>
        <end position="169"/>
    </location>
</feature>
<dbReference type="InterPro" id="IPR036236">
    <property type="entry name" value="Znf_C2H2_sf"/>
</dbReference>
<dbReference type="InterPro" id="IPR013087">
    <property type="entry name" value="Znf_C2H2_type"/>
</dbReference>